<evidence type="ECO:0000256" key="1">
    <source>
        <dbReference type="SAM" id="MobiDB-lite"/>
    </source>
</evidence>
<evidence type="ECO:0000313" key="4">
    <source>
        <dbReference type="Proteomes" id="UP000006562"/>
    </source>
</evidence>
<dbReference type="InterPro" id="IPR024485">
    <property type="entry name" value="DUF2680"/>
</dbReference>
<feature type="signal peptide" evidence="2">
    <location>
        <begin position="1"/>
        <end position="24"/>
    </location>
</feature>
<keyword evidence="2" id="KW-0732">Signal</keyword>
<dbReference type="Pfam" id="PF10925">
    <property type="entry name" value="DUF2680"/>
    <property type="match status" value="1"/>
</dbReference>
<organism evidence="3 4">
    <name type="scientific">Bacillus amyloliquefaciens (strain ATCC 23350 / DSM 7 / BCRC 11601 / CCUG 28519 / NBRC 15535 / NRRL B-14393 / F)</name>
    <dbReference type="NCBI Taxonomy" id="692420"/>
    <lineage>
        <taxon>Bacteria</taxon>
        <taxon>Bacillati</taxon>
        <taxon>Bacillota</taxon>
        <taxon>Bacilli</taxon>
        <taxon>Bacillales</taxon>
        <taxon>Bacillaceae</taxon>
        <taxon>Bacillus</taxon>
        <taxon>Bacillus amyloliquefaciens group</taxon>
    </lineage>
</organism>
<feature type="chain" id="PRO_5040179615" evidence="2">
    <location>
        <begin position="25"/>
        <end position="107"/>
    </location>
</feature>
<gene>
    <name evidence="3" type="primary">yckD</name>
    <name evidence="3" type="ordered locus">BAMF_0305</name>
</gene>
<name>A0A9P1JDW6_BACAS</name>
<reference evidence="3 4" key="1">
    <citation type="journal article" date="2011" name="Int. J. Syst. Evol. Microbiol.">
        <title>Relationship of Bacillus amyloliquefaciens clades associated with strains DSM 7T and FZB42T: a proposal for Bacillus amyloliquefaciens subsp. amyloliquefaciens subsp. nov. and Bacillus amyloliquefaciens subsp. plantarum subsp. nov. based on complete genome sequence comparisons.</title>
        <authorList>
            <person name="Borriss R."/>
            <person name="Chen X.H."/>
            <person name="Rueckert C."/>
            <person name="Blom J."/>
            <person name="Becker A."/>
            <person name="Baumgarth B."/>
            <person name="Fan B."/>
            <person name="Pukall R."/>
            <person name="Schumann P."/>
            <person name="Sproer C."/>
            <person name="Junge H."/>
            <person name="Vater J."/>
            <person name="Puhler A."/>
            <person name="Klenk H.P."/>
        </authorList>
    </citation>
    <scope>NUCLEOTIDE SEQUENCE [LARGE SCALE GENOMIC DNA]</scope>
    <source>
        <strain evidence="4">DSM 7</strain>
    </source>
</reference>
<proteinExistence type="predicted"/>
<dbReference type="KEGG" id="bao:BAMF_0305"/>
<dbReference type="RefSeq" id="WP_013350965.1">
    <property type="nucleotide sequence ID" value="NC_014551.1"/>
</dbReference>
<feature type="compositionally biased region" description="Basic residues" evidence="1">
    <location>
        <begin position="96"/>
        <end position="107"/>
    </location>
</feature>
<accession>A0A9P1JDW6</accession>
<sequence>MKKAALSLAAFFITAMVFTMPAHAAETKMPSTMSLTQQQKKEIESLEKEILEKRKHVISKYVEYGVLPKEKAEHIKQHMDRHFNMMKQNGFIPKPPPHKLEKRHHHS</sequence>
<protein>
    <submittedName>
        <fullName evidence="3">Exported protein</fullName>
    </submittedName>
</protein>
<keyword evidence="4" id="KW-1185">Reference proteome</keyword>
<dbReference type="EMBL" id="FN597644">
    <property type="protein sequence ID" value="CBI41431.1"/>
    <property type="molecule type" value="Genomic_DNA"/>
</dbReference>
<dbReference type="Proteomes" id="UP000006562">
    <property type="component" value="Chromosome"/>
</dbReference>
<reference evidence="4" key="2">
    <citation type="journal article" date="2011" name="J. Biotechnol.">
        <title>Genome sequence of B. amyloliquefaciens type strain DSM7(T) reveals differences to plant-associated B. amyloliquefaciens FZB42.</title>
        <authorList>
            <person name="Ruckert C."/>
            <person name="Blom J."/>
            <person name="Chen X."/>
            <person name="Reva O."/>
            <person name="Borriss R."/>
        </authorList>
    </citation>
    <scope>NUCLEOTIDE SEQUENCE [LARGE SCALE GENOMIC DNA]</scope>
    <source>
        <strain evidence="4">DSM 7</strain>
    </source>
</reference>
<dbReference type="AlphaFoldDB" id="A0A9P1JDW6"/>
<feature type="region of interest" description="Disordered" evidence="1">
    <location>
        <begin position="87"/>
        <end position="107"/>
    </location>
</feature>
<evidence type="ECO:0000313" key="3">
    <source>
        <dbReference type="EMBL" id="CBI41431.1"/>
    </source>
</evidence>
<evidence type="ECO:0000256" key="2">
    <source>
        <dbReference type="SAM" id="SignalP"/>
    </source>
</evidence>